<evidence type="ECO:0000256" key="2">
    <source>
        <dbReference type="ARBA" id="ARBA00010617"/>
    </source>
</evidence>
<comment type="cofactor">
    <cofactor evidence="1 8">
        <name>heme</name>
        <dbReference type="ChEBI" id="CHEBI:30413"/>
    </cofactor>
</comment>
<evidence type="ECO:0000256" key="5">
    <source>
        <dbReference type="ARBA" id="ARBA00023002"/>
    </source>
</evidence>
<keyword evidence="9" id="KW-0472">Membrane</keyword>
<dbReference type="PRINTS" id="PR00463">
    <property type="entry name" value="EP450I"/>
</dbReference>
<sequence>MDIQGLVRQIACHWLLVGFSAIITYFVGSAIYNVYFSPLAKYPGPFFAKVSGIPSFYHALTGHRHVWIWQCHQIYGDVFRFQPNGIMVNSPTGYQSIYGTKANVKKGKFYEVFPRNKHSRNTLNTVDRVIHAHKRRVLNAVFSETALRSAETFIISHVDRWVELLVEDNEPEVWTEPKDISPLINWLFFDILGDLCFGRSFESKEKQENPLKSIPHTTTMFFKGVYPFTKSPILQLWVWLKPRGLDFVLNRIKPAASKQYGQFVMDSVMQRTKQEQKLQKERAEGAEVRTDMFHYLFQAKDPKTGGPAYTPIELFSEASLLIIAGTDTSAVVLCAFFFYITRNPRAYRRLTKEIRETFGNLDEIKSGPKLSSCRYLSACIDEALRMCPPLPSELPREVLSGGLVIDGQQIPQGVNVGTSGWSLMHHDEVYGDPWVYRPERWIADEASGVTTEDVTRAQRAFYPFSAGVGNCAGKNLAMKELLLATARTLFMVDVKAPPAPDNLLGAGSSELGWGSRSKSHFVIEDAYLGTKDGPMLQLKRRTI</sequence>
<dbReference type="InterPro" id="IPR001128">
    <property type="entry name" value="Cyt_P450"/>
</dbReference>
<dbReference type="KEGG" id="psco:LY89DRAFT_209769"/>
<dbReference type="GO" id="GO:0005506">
    <property type="term" value="F:iron ion binding"/>
    <property type="evidence" value="ECO:0007669"/>
    <property type="project" value="InterPro"/>
</dbReference>
<dbReference type="AlphaFoldDB" id="A0A194WX88"/>
<dbReference type="GO" id="GO:0004497">
    <property type="term" value="F:monooxygenase activity"/>
    <property type="evidence" value="ECO:0007669"/>
    <property type="project" value="UniProtKB-KW"/>
</dbReference>
<dbReference type="PRINTS" id="PR00385">
    <property type="entry name" value="P450"/>
</dbReference>
<evidence type="ECO:0000256" key="7">
    <source>
        <dbReference type="ARBA" id="ARBA00023033"/>
    </source>
</evidence>
<dbReference type="PANTHER" id="PTHR24305:SF237">
    <property type="entry name" value="CYTOCHROME P450 MONOOXYGENASE ATNE-RELATED"/>
    <property type="match status" value="1"/>
</dbReference>
<name>A0A194WX88_MOLSC</name>
<dbReference type="RefSeq" id="XP_018066895.1">
    <property type="nucleotide sequence ID" value="XM_018205858.1"/>
</dbReference>
<keyword evidence="9" id="KW-0812">Transmembrane</keyword>
<keyword evidence="6 8" id="KW-0408">Iron</keyword>
<accession>A0A194WX88</accession>
<evidence type="ECO:0000256" key="6">
    <source>
        <dbReference type="ARBA" id="ARBA00023004"/>
    </source>
</evidence>
<gene>
    <name evidence="10" type="ORF">LY89DRAFT_209769</name>
</gene>
<evidence type="ECO:0000256" key="9">
    <source>
        <dbReference type="SAM" id="Phobius"/>
    </source>
</evidence>
<dbReference type="PANTHER" id="PTHR24305">
    <property type="entry name" value="CYTOCHROME P450"/>
    <property type="match status" value="1"/>
</dbReference>
<feature type="transmembrane region" description="Helical" evidence="9">
    <location>
        <begin position="320"/>
        <end position="340"/>
    </location>
</feature>
<evidence type="ECO:0000313" key="11">
    <source>
        <dbReference type="Proteomes" id="UP000070700"/>
    </source>
</evidence>
<evidence type="ECO:0000256" key="4">
    <source>
        <dbReference type="ARBA" id="ARBA00022723"/>
    </source>
</evidence>
<evidence type="ECO:0000256" key="1">
    <source>
        <dbReference type="ARBA" id="ARBA00001971"/>
    </source>
</evidence>
<dbReference type="InterPro" id="IPR036396">
    <property type="entry name" value="Cyt_P450_sf"/>
</dbReference>
<feature type="transmembrane region" description="Helical" evidence="9">
    <location>
        <begin position="12"/>
        <end position="35"/>
    </location>
</feature>
<dbReference type="Pfam" id="PF00067">
    <property type="entry name" value="p450"/>
    <property type="match status" value="1"/>
</dbReference>
<keyword evidence="11" id="KW-1185">Reference proteome</keyword>
<feature type="binding site" description="axial binding residue" evidence="8">
    <location>
        <position position="471"/>
    </location>
    <ligand>
        <name>heme</name>
        <dbReference type="ChEBI" id="CHEBI:30413"/>
    </ligand>
    <ligandPart>
        <name>Fe</name>
        <dbReference type="ChEBI" id="CHEBI:18248"/>
    </ligandPart>
</feature>
<dbReference type="EMBL" id="KQ947424">
    <property type="protein sequence ID" value="KUJ12540.1"/>
    <property type="molecule type" value="Genomic_DNA"/>
</dbReference>
<keyword evidence="7 10" id="KW-0503">Monooxygenase</keyword>
<evidence type="ECO:0000256" key="8">
    <source>
        <dbReference type="PIRSR" id="PIRSR602401-1"/>
    </source>
</evidence>
<dbReference type="GO" id="GO:0020037">
    <property type="term" value="F:heme binding"/>
    <property type="evidence" value="ECO:0007669"/>
    <property type="project" value="InterPro"/>
</dbReference>
<dbReference type="CDD" id="cd11061">
    <property type="entry name" value="CYP67-like"/>
    <property type="match status" value="1"/>
</dbReference>
<dbReference type="OrthoDB" id="1470350at2759"/>
<dbReference type="InParanoid" id="A0A194WX88"/>
<dbReference type="GO" id="GO:0016705">
    <property type="term" value="F:oxidoreductase activity, acting on paired donors, with incorporation or reduction of molecular oxygen"/>
    <property type="evidence" value="ECO:0007669"/>
    <property type="project" value="InterPro"/>
</dbReference>
<comment type="similarity">
    <text evidence="2">Belongs to the cytochrome P450 family.</text>
</comment>
<keyword evidence="5" id="KW-0560">Oxidoreductase</keyword>
<dbReference type="SUPFAM" id="SSF48264">
    <property type="entry name" value="Cytochrome P450"/>
    <property type="match status" value="1"/>
</dbReference>
<keyword evidence="4 8" id="KW-0479">Metal-binding</keyword>
<evidence type="ECO:0000313" key="10">
    <source>
        <dbReference type="EMBL" id="KUJ12540.1"/>
    </source>
</evidence>
<dbReference type="Proteomes" id="UP000070700">
    <property type="component" value="Unassembled WGS sequence"/>
</dbReference>
<dbReference type="InterPro" id="IPR050121">
    <property type="entry name" value="Cytochrome_P450_monoxygenase"/>
</dbReference>
<reference evidence="10 11" key="1">
    <citation type="submission" date="2015-10" db="EMBL/GenBank/DDBJ databases">
        <title>Full genome of DAOMC 229536 Phialocephala scopiformis, a fungal endophyte of spruce producing the potent anti-insectan compound rugulosin.</title>
        <authorList>
            <consortium name="DOE Joint Genome Institute"/>
            <person name="Walker A.K."/>
            <person name="Frasz S.L."/>
            <person name="Seifert K.A."/>
            <person name="Miller J.D."/>
            <person name="Mondo S.J."/>
            <person name="Labutti K."/>
            <person name="Lipzen A."/>
            <person name="Dockter R."/>
            <person name="Kennedy M."/>
            <person name="Grigoriev I.V."/>
            <person name="Spatafora J.W."/>
        </authorList>
    </citation>
    <scope>NUCLEOTIDE SEQUENCE [LARGE SCALE GENOMIC DNA]</scope>
    <source>
        <strain evidence="10 11">CBS 120377</strain>
    </source>
</reference>
<dbReference type="InterPro" id="IPR002401">
    <property type="entry name" value="Cyt_P450_E_grp-I"/>
</dbReference>
<dbReference type="Gene3D" id="1.10.630.10">
    <property type="entry name" value="Cytochrome P450"/>
    <property type="match status" value="1"/>
</dbReference>
<organism evidence="10 11">
    <name type="scientific">Mollisia scopiformis</name>
    <name type="common">Conifer needle endophyte fungus</name>
    <name type="synonym">Phialocephala scopiformis</name>
    <dbReference type="NCBI Taxonomy" id="149040"/>
    <lineage>
        <taxon>Eukaryota</taxon>
        <taxon>Fungi</taxon>
        <taxon>Dikarya</taxon>
        <taxon>Ascomycota</taxon>
        <taxon>Pezizomycotina</taxon>
        <taxon>Leotiomycetes</taxon>
        <taxon>Helotiales</taxon>
        <taxon>Mollisiaceae</taxon>
        <taxon>Mollisia</taxon>
    </lineage>
</organism>
<evidence type="ECO:0000256" key="3">
    <source>
        <dbReference type="ARBA" id="ARBA00022617"/>
    </source>
</evidence>
<proteinExistence type="inferred from homology"/>
<protein>
    <submittedName>
        <fullName evidence="10">Benzoate 4-monooxygenase cytochrome P450</fullName>
    </submittedName>
</protein>
<keyword evidence="3 8" id="KW-0349">Heme</keyword>
<dbReference type="STRING" id="149040.A0A194WX88"/>
<dbReference type="GeneID" id="28815584"/>
<keyword evidence="9" id="KW-1133">Transmembrane helix</keyword>